<keyword evidence="6" id="KW-1185">Reference proteome</keyword>
<dbReference type="InterPro" id="IPR019414">
    <property type="entry name" value="Rtp1_C2"/>
</dbReference>
<dbReference type="OMA" id="CIQATQE"/>
<dbReference type="OrthoDB" id="39591at2759"/>
<dbReference type="KEGG" id="cqu:CpipJ_CPIJ001485"/>
<evidence type="ECO:0000313" key="5">
    <source>
        <dbReference type="EnsemblMetazoa" id="CPIJ001485-PA"/>
    </source>
</evidence>
<evidence type="ECO:0000259" key="2">
    <source>
        <dbReference type="Pfam" id="PF10304"/>
    </source>
</evidence>
<dbReference type="STRING" id="7176.B0W502"/>
<dbReference type="HOGENOM" id="CLU_317182_0_0_1"/>
<accession>B0W502</accession>
<dbReference type="EMBL" id="DS231840">
    <property type="protein sequence ID" value="EDS34568.1"/>
    <property type="molecule type" value="Genomic_DNA"/>
</dbReference>
<dbReference type="InterPro" id="IPR011989">
    <property type="entry name" value="ARM-like"/>
</dbReference>
<dbReference type="VEuPathDB" id="VectorBase:CPIJ001485"/>
<evidence type="ECO:0000313" key="4">
    <source>
        <dbReference type="EMBL" id="EDS34568.1"/>
    </source>
</evidence>
<dbReference type="InterPro" id="IPR016024">
    <property type="entry name" value="ARM-type_fold"/>
</dbReference>
<dbReference type="GO" id="GO:0009306">
    <property type="term" value="P:protein secretion"/>
    <property type="evidence" value="ECO:0007669"/>
    <property type="project" value="TreeGrafter"/>
</dbReference>
<evidence type="ECO:0000259" key="3">
    <source>
        <dbReference type="Pfam" id="PF10363"/>
    </source>
</evidence>
<comment type="similarity">
    <text evidence="1">Belongs to the Tango6 family.</text>
</comment>
<dbReference type="Gene3D" id="1.25.10.10">
    <property type="entry name" value="Leucine-rich Repeat Variant"/>
    <property type="match status" value="1"/>
</dbReference>
<dbReference type="AlphaFoldDB" id="B0W502"/>
<gene>
    <name evidence="5" type="primary">6033321</name>
    <name evidence="4" type="ORF">CpipJ_CPIJ001485</name>
</gene>
<sequence>MDSKKCFKIISDLAEAKPEDLTISRLQSILNLTADDPNYTLFSSGDVLWSLSQHYLHIQQQFLKTCLVQKRPSSDNDAPAEDILNPREQIQFFTAVDRIRQFTVSLYLPKELRGLTRCDLKLAVQLEPEEGMRRLRYCLEAFRKVFELRAVAVEKRLEYCVLEYIAGTFGLYLMEGGFGGLPDDGLFKGFELFSLEAIFKSLLIIKGSPNVSLELAKQIHVELLRQTGLPGGFPVLCRTLLTNVPSDETPTWKKSEVIAKIVASKGHTKAFYRQVLKDCFTFYETSLLSGEQDNLTYVGTCIECLRQMYQLPAAYEELRRTIREYFVARFDVLAQPKELLSGSIVVERSELVTGLYLNYMAFSGSSCSSLNSSILVPYLQIFIKLYSLLPLGELDERNYLQTLVVFCLANREKAELESVLRGLLVGSEGDEAMKKFHPRIYLKNLEREEKYSLQIGPGSDDDSEEDSLGPILVEILKASNRNLLIYDVFVVLLKLFDEITSKSTANLLLDAEEQDASSCKQFFKKYVLIQALTDLISHRHFHAQLYENPAEILSFIKSTLERALEGKTQSEDLLEVMLSIFQEYLRRLQTRDDVQQIVKLLHRYKSSKVCTAQLRSQIEHICKDPNSVQPPDQDLTPYANATSLCLEKEPYCKVYGTTLLIKLLKERDPETTANKHAVLILALDNLKSVESYAFLNSVRLLVALCDTVLEADTLDALIREYQRADNELDFRLKVGEAALKTVDAMGPVAFKYRDQLVNCFLHGCKSGVDEFRASSLANLGNVCKILSYQVHNFFYEMFLVIKGTIETDQYLPARRAAILVLAQLLEGIDNLLTLEDYLLLVYRFLKHVISTELDGDDVTRLQAAVALDHLNARTKEFLSAAQTGKLEKEIRIFGIKEEEAERRRKAAKGADSVLIKMLE</sequence>
<dbReference type="InParanoid" id="B0W502"/>
<reference evidence="4" key="1">
    <citation type="submission" date="2007-03" db="EMBL/GenBank/DDBJ databases">
        <title>Annotation of Culex pipiens quinquefasciatus.</title>
        <authorList>
            <consortium name="The Broad Institute Genome Sequencing Platform"/>
            <person name="Atkinson P.W."/>
            <person name="Hemingway J."/>
            <person name="Christensen B.M."/>
            <person name="Higgs S."/>
            <person name="Kodira C."/>
            <person name="Hannick L."/>
            <person name="Megy K."/>
            <person name="O'Leary S."/>
            <person name="Pearson M."/>
            <person name="Haas B.J."/>
            <person name="Mauceli E."/>
            <person name="Wortman J.R."/>
            <person name="Lee N.H."/>
            <person name="Guigo R."/>
            <person name="Stanke M."/>
            <person name="Alvarado L."/>
            <person name="Amedeo P."/>
            <person name="Antoine C.H."/>
            <person name="Arensburger P."/>
            <person name="Bidwell S.L."/>
            <person name="Crawford M."/>
            <person name="Camaro F."/>
            <person name="Devon K."/>
            <person name="Engels R."/>
            <person name="Hammond M."/>
            <person name="Howarth C."/>
            <person name="Koehrsen M."/>
            <person name="Lawson D."/>
            <person name="Montgomery P."/>
            <person name="Nene V."/>
            <person name="Nusbaum C."/>
            <person name="Puiu D."/>
            <person name="Romero-Severson J."/>
            <person name="Severson D.W."/>
            <person name="Shumway M."/>
            <person name="Sisk P."/>
            <person name="Stolte C."/>
            <person name="Zeng Q."/>
            <person name="Eisenstadt E."/>
            <person name="Fraser-Liggett C."/>
            <person name="Strausberg R."/>
            <person name="Galagan J."/>
            <person name="Birren B."/>
            <person name="Collins F.H."/>
        </authorList>
    </citation>
    <scope>NUCLEOTIDE SEQUENCE [LARGE SCALE GENOMIC DNA]</scope>
    <source>
        <strain evidence="4">JHB</strain>
    </source>
</reference>
<feature type="domain" description="RNA polymerase II assembly factor Rtp1 C-terminal" evidence="2">
    <location>
        <begin position="841"/>
        <end position="872"/>
    </location>
</feature>
<dbReference type="Proteomes" id="UP000002320">
    <property type="component" value="Unassembled WGS sequence"/>
</dbReference>
<reference evidence="5" key="2">
    <citation type="submission" date="2021-02" db="UniProtKB">
        <authorList>
            <consortium name="EnsemblMetazoa"/>
        </authorList>
    </citation>
    <scope>IDENTIFICATION</scope>
    <source>
        <strain evidence="5">JHB</strain>
    </source>
</reference>
<dbReference type="PANTHER" id="PTHR20959">
    <property type="entry name" value="TRANSPORT AND GOLGI ORGANIZATION PROTEIN 6 FAMILY MEMBER"/>
    <property type="match status" value="1"/>
</dbReference>
<dbReference type="InterPro" id="IPR019451">
    <property type="entry name" value="Rtp1_C1"/>
</dbReference>
<dbReference type="Pfam" id="PF10304">
    <property type="entry name" value="RTP1_C2"/>
    <property type="match status" value="1"/>
</dbReference>
<dbReference type="VEuPathDB" id="VectorBase:CQUJHB017124"/>
<dbReference type="InterPro" id="IPR039600">
    <property type="entry name" value="TANGO6/Rtp1"/>
</dbReference>
<proteinExistence type="inferred from homology"/>
<dbReference type="FunCoup" id="B0W502">
    <property type="interactions" value="50"/>
</dbReference>
<protein>
    <submittedName>
        <fullName evidence="4 5">Transport and Golgi organization 6</fullName>
    </submittedName>
</protein>
<organism>
    <name type="scientific">Culex quinquefasciatus</name>
    <name type="common">Southern house mosquito</name>
    <name type="synonym">Culex pungens</name>
    <dbReference type="NCBI Taxonomy" id="7176"/>
    <lineage>
        <taxon>Eukaryota</taxon>
        <taxon>Metazoa</taxon>
        <taxon>Ecdysozoa</taxon>
        <taxon>Arthropoda</taxon>
        <taxon>Hexapoda</taxon>
        <taxon>Insecta</taxon>
        <taxon>Pterygota</taxon>
        <taxon>Neoptera</taxon>
        <taxon>Endopterygota</taxon>
        <taxon>Diptera</taxon>
        <taxon>Nematocera</taxon>
        <taxon>Culicoidea</taxon>
        <taxon>Culicidae</taxon>
        <taxon>Culicinae</taxon>
        <taxon>Culicini</taxon>
        <taxon>Culex</taxon>
        <taxon>Culex</taxon>
    </lineage>
</organism>
<name>B0W502_CULQU</name>
<evidence type="ECO:0000256" key="1">
    <source>
        <dbReference type="ARBA" id="ARBA00005724"/>
    </source>
</evidence>
<dbReference type="Pfam" id="PF10363">
    <property type="entry name" value="RTP1_C1"/>
    <property type="match status" value="1"/>
</dbReference>
<dbReference type="EnsemblMetazoa" id="CPIJ001485-RA">
    <property type="protein sequence ID" value="CPIJ001485-PA"/>
    <property type="gene ID" value="CPIJ001485"/>
</dbReference>
<dbReference type="SUPFAM" id="SSF48371">
    <property type="entry name" value="ARM repeat"/>
    <property type="match status" value="1"/>
</dbReference>
<dbReference type="PANTHER" id="PTHR20959:SF1">
    <property type="entry name" value="TRANSPORT AND GOLGI ORGANIZATION PROTEIN 6 HOMOLOG"/>
    <property type="match status" value="1"/>
</dbReference>
<feature type="domain" description="RNA polymerase II assembly factor Rtp1 C-terminal" evidence="3">
    <location>
        <begin position="647"/>
        <end position="747"/>
    </location>
</feature>
<dbReference type="eggNOG" id="KOG4653">
    <property type="taxonomic scope" value="Eukaryota"/>
</dbReference>
<evidence type="ECO:0000313" key="6">
    <source>
        <dbReference type="Proteomes" id="UP000002320"/>
    </source>
</evidence>